<feature type="compositionally biased region" description="Basic and acidic residues" evidence="1">
    <location>
        <begin position="131"/>
        <end position="140"/>
    </location>
</feature>
<dbReference type="PANTHER" id="PTHR34657">
    <property type="entry name" value="EMBRYO SAC DEVELOPMENT ARREST 6"/>
    <property type="match status" value="1"/>
</dbReference>
<accession>A0AAN9SCS4</accession>
<sequence length="168" mass="17909">MRLPPRRVLTPSGTTNKRKERDDPFERPKPKTIPAPPSMKLLKPNPWAGSEPITGTSKGALTEPKPKPSNQLLAGYLAHEFLTKGTLLGQPWAPPRTDGPTKGKSSTEDGGEEGQPTTATATAAAAAATTRTEEERERYAEVAGLLKGGGTQLPGVVNPTQLARFLHL</sequence>
<feature type="compositionally biased region" description="Low complexity" evidence="1">
    <location>
        <begin position="117"/>
        <end position="130"/>
    </location>
</feature>
<proteinExistence type="predicted"/>
<keyword evidence="3" id="KW-1185">Reference proteome</keyword>
<comment type="caution">
    <text evidence="2">The sequence shown here is derived from an EMBL/GenBank/DDBJ whole genome shotgun (WGS) entry which is preliminary data.</text>
</comment>
<gene>
    <name evidence="2" type="ORF">VNO78_21928</name>
</gene>
<dbReference type="AlphaFoldDB" id="A0AAN9SCS4"/>
<reference evidence="2 3" key="1">
    <citation type="submission" date="2024-01" db="EMBL/GenBank/DDBJ databases">
        <title>The genomes of 5 underutilized Papilionoideae crops provide insights into root nodulation and disease resistanc.</title>
        <authorList>
            <person name="Jiang F."/>
        </authorList>
    </citation>
    <scope>NUCLEOTIDE SEQUENCE [LARGE SCALE GENOMIC DNA]</scope>
    <source>
        <strain evidence="2">DUOXIRENSHENG_FW03</strain>
        <tissue evidence="2">Leaves</tissue>
    </source>
</reference>
<feature type="region of interest" description="Disordered" evidence="1">
    <location>
        <begin position="1"/>
        <end position="72"/>
    </location>
</feature>
<organism evidence="2 3">
    <name type="scientific">Psophocarpus tetragonolobus</name>
    <name type="common">Winged bean</name>
    <name type="synonym">Dolichos tetragonolobus</name>
    <dbReference type="NCBI Taxonomy" id="3891"/>
    <lineage>
        <taxon>Eukaryota</taxon>
        <taxon>Viridiplantae</taxon>
        <taxon>Streptophyta</taxon>
        <taxon>Embryophyta</taxon>
        <taxon>Tracheophyta</taxon>
        <taxon>Spermatophyta</taxon>
        <taxon>Magnoliopsida</taxon>
        <taxon>eudicotyledons</taxon>
        <taxon>Gunneridae</taxon>
        <taxon>Pentapetalae</taxon>
        <taxon>rosids</taxon>
        <taxon>fabids</taxon>
        <taxon>Fabales</taxon>
        <taxon>Fabaceae</taxon>
        <taxon>Papilionoideae</taxon>
        <taxon>50 kb inversion clade</taxon>
        <taxon>NPAAA clade</taxon>
        <taxon>indigoferoid/millettioid clade</taxon>
        <taxon>Phaseoleae</taxon>
        <taxon>Psophocarpus</taxon>
    </lineage>
</organism>
<evidence type="ECO:0000313" key="2">
    <source>
        <dbReference type="EMBL" id="KAK7393375.1"/>
    </source>
</evidence>
<feature type="region of interest" description="Disordered" evidence="1">
    <location>
        <begin position="86"/>
        <end position="159"/>
    </location>
</feature>
<dbReference type="Proteomes" id="UP001386955">
    <property type="component" value="Unassembled WGS sequence"/>
</dbReference>
<dbReference type="PANTHER" id="PTHR34657:SF10">
    <property type="entry name" value="F21M11.6 PROTEIN"/>
    <property type="match status" value="1"/>
</dbReference>
<dbReference type="EMBL" id="JAYMYS010000005">
    <property type="protein sequence ID" value="KAK7393375.1"/>
    <property type="molecule type" value="Genomic_DNA"/>
</dbReference>
<name>A0AAN9SCS4_PSOTE</name>
<evidence type="ECO:0000256" key="1">
    <source>
        <dbReference type="SAM" id="MobiDB-lite"/>
    </source>
</evidence>
<feature type="compositionally biased region" description="Basic and acidic residues" evidence="1">
    <location>
        <begin position="17"/>
        <end position="29"/>
    </location>
</feature>
<evidence type="ECO:0000313" key="3">
    <source>
        <dbReference type="Proteomes" id="UP001386955"/>
    </source>
</evidence>
<protein>
    <submittedName>
        <fullName evidence="2">Uncharacterized protein</fullName>
    </submittedName>
</protein>